<dbReference type="EMBL" id="JBHSQV010000166">
    <property type="protein sequence ID" value="MFC5987573.1"/>
    <property type="molecule type" value="Genomic_DNA"/>
</dbReference>
<comment type="caution">
    <text evidence="5">The sequence shown here is derived from an EMBL/GenBank/DDBJ whole genome shotgun (WGS) entry which is preliminary data.</text>
</comment>
<dbReference type="RefSeq" id="WP_379894978.1">
    <property type="nucleotide sequence ID" value="NZ_CBCSCT010000034.1"/>
</dbReference>
<comment type="catalytic activity">
    <reaction evidence="1">
        <text>3',5'-cyclic CMP + H2O = CMP + H(+)</text>
        <dbReference type="Rhea" id="RHEA:72675"/>
        <dbReference type="ChEBI" id="CHEBI:15377"/>
        <dbReference type="ChEBI" id="CHEBI:15378"/>
        <dbReference type="ChEBI" id="CHEBI:58003"/>
        <dbReference type="ChEBI" id="CHEBI:60377"/>
    </reaction>
    <physiologicalReaction direction="left-to-right" evidence="1">
        <dbReference type="Rhea" id="RHEA:72676"/>
    </physiologicalReaction>
</comment>
<dbReference type="Pfam" id="PF00753">
    <property type="entry name" value="Lactamase_B"/>
    <property type="match status" value="1"/>
</dbReference>
<dbReference type="InterPro" id="IPR001279">
    <property type="entry name" value="Metallo-B-lactamas"/>
</dbReference>
<evidence type="ECO:0000256" key="3">
    <source>
        <dbReference type="ARBA" id="ARBA00048505"/>
    </source>
</evidence>
<evidence type="ECO:0000313" key="6">
    <source>
        <dbReference type="Proteomes" id="UP001596250"/>
    </source>
</evidence>
<dbReference type="SMART" id="SM00849">
    <property type="entry name" value="Lactamase_B"/>
    <property type="match status" value="1"/>
</dbReference>
<evidence type="ECO:0000256" key="1">
    <source>
        <dbReference type="ARBA" id="ARBA00034221"/>
    </source>
</evidence>
<dbReference type="Gene3D" id="3.60.15.10">
    <property type="entry name" value="Ribonuclease Z/Hydroxyacylglutathione hydrolase-like"/>
    <property type="match status" value="1"/>
</dbReference>
<dbReference type="CDD" id="cd07731">
    <property type="entry name" value="ComA-like_MBL-fold"/>
    <property type="match status" value="1"/>
</dbReference>
<comment type="function">
    <text evidence="2">Counteracts the endogenous Pycsar antiviral defense system. Phosphodiesterase that enables metal-dependent hydrolysis of host cyclic nucleotide Pycsar defense signals such as cCMP and cUMP.</text>
</comment>
<gene>
    <name evidence="5" type="ORF">ACFPXP_14295</name>
</gene>
<dbReference type="PANTHER" id="PTHR30619">
    <property type="entry name" value="DNA INTERNALIZATION/COMPETENCE PROTEIN COMEC/REC2"/>
    <property type="match status" value="1"/>
</dbReference>
<evidence type="ECO:0000313" key="5">
    <source>
        <dbReference type="EMBL" id="MFC5987573.1"/>
    </source>
</evidence>
<organism evidence="5 6">
    <name type="scientific">Marinicrinis lubricantis</name>
    <dbReference type="NCBI Taxonomy" id="2086470"/>
    <lineage>
        <taxon>Bacteria</taxon>
        <taxon>Bacillati</taxon>
        <taxon>Bacillota</taxon>
        <taxon>Bacilli</taxon>
        <taxon>Bacillales</taxon>
        <taxon>Paenibacillaceae</taxon>
    </lineage>
</organism>
<feature type="domain" description="Metallo-beta-lactamase" evidence="4">
    <location>
        <begin position="81"/>
        <end position="286"/>
    </location>
</feature>
<name>A0ABW1IR32_9BACL</name>
<keyword evidence="6" id="KW-1185">Reference proteome</keyword>
<dbReference type="InterPro" id="IPR035681">
    <property type="entry name" value="ComA-like_MBL"/>
</dbReference>
<proteinExistence type="predicted"/>
<comment type="catalytic activity">
    <reaction evidence="3">
        <text>3',5'-cyclic UMP + H2O = UMP + H(+)</text>
        <dbReference type="Rhea" id="RHEA:70575"/>
        <dbReference type="ChEBI" id="CHEBI:15377"/>
        <dbReference type="ChEBI" id="CHEBI:15378"/>
        <dbReference type="ChEBI" id="CHEBI:57865"/>
        <dbReference type="ChEBI" id="CHEBI:184387"/>
    </reaction>
    <physiologicalReaction direction="left-to-right" evidence="3">
        <dbReference type="Rhea" id="RHEA:70576"/>
    </physiologicalReaction>
</comment>
<protein>
    <submittedName>
        <fullName evidence="5">ComEC/Rec2 family competence protein</fullName>
    </submittedName>
</protein>
<dbReference type="InterPro" id="IPR052159">
    <property type="entry name" value="Competence_DNA_uptake"/>
</dbReference>
<dbReference type="SUPFAM" id="SSF56281">
    <property type="entry name" value="Metallo-hydrolase/oxidoreductase"/>
    <property type="match status" value="1"/>
</dbReference>
<dbReference type="PANTHER" id="PTHR30619:SF1">
    <property type="entry name" value="RECOMBINATION PROTEIN 2"/>
    <property type="match status" value="1"/>
</dbReference>
<evidence type="ECO:0000256" key="2">
    <source>
        <dbReference type="ARBA" id="ARBA00034301"/>
    </source>
</evidence>
<reference evidence="6" key="1">
    <citation type="journal article" date="2019" name="Int. J. Syst. Evol. Microbiol.">
        <title>The Global Catalogue of Microorganisms (GCM) 10K type strain sequencing project: providing services to taxonomists for standard genome sequencing and annotation.</title>
        <authorList>
            <consortium name="The Broad Institute Genomics Platform"/>
            <consortium name="The Broad Institute Genome Sequencing Center for Infectious Disease"/>
            <person name="Wu L."/>
            <person name="Ma J."/>
        </authorList>
    </citation>
    <scope>NUCLEOTIDE SEQUENCE [LARGE SCALE GENOMIC DNA]</scope>
    <source>
        <strain evidence="6">CCM 8749</strain>
    </source>
</reference>
<dbReference type="InterPro" id="IPR036866">
    <property type="entry name" value="RibonucZ/Hydroxyglut_hydro"/>
</dbReference>
<evidence type="ECO:0000259" key="4">
    <source>
        <dbReference type="SMART" id="SM00849"/>
    </source>
</evidence>
<accession>A0ABW1IR32</accession>
<dbReference type="PROSITE" id="PS51257">
    <property type="entry name" value="PROKAR_LIPOPROTEIN"/>
    <property type="match status" value="1"/>
</dbReference>
<sequence>MKVRHMKKVQLTRIITGICITVFFLAGCGQREPFFGAAPVQANDADFTLQSIVDEKAFLDRSRDEGKLSIRYFHFSDQEKGGDSIYIEAPDGSNLLIDAGYEKAGKALVQSLSDLGVDHLDAVVATHPHHDHIGGFISLLDAKHVGRVYMPKVANDTILFEQFVEKIKEKAIPVSFLERGDVIAMNTDVQLDVLGPPKGTGTKNIPTSMSTSAINNLCLVLKLHYGERTFLFTCDVYKRAEFELTEAFGSSLKADMLHAPHHGNHTSSSIPFIQAVRPKLTIFSSHEVYSKTVYENYRKSGSRIAVTGIDGNILILCDGNSIQLVTQRVT</sequence>
<dbReference type="Proteomes" id="UP001596250">
    <property type="component" value="Unassembled WGS sequence"/>
</dbReference>